<dbReference type="OrthoDB" id="3769987at2759"/>
<dbReference type="EMBL" id="JAPEUX010000006">
    <property type="protein sequence ID" value="KAJ4350213.1"/>
    <property type="molecule type" value="Genomic_DNA"/>
</dbReference>
<evidence type="ECO:0000313" key="3">
    <source>
        <dbReference type="Proteomes" id="UP001140513"/>
    </source>
</evidence>
<name>A0A9W9C968_9PLEO</name>
<sequence>MPSDTLRAILRRTSSSISKRKRARDAVGKFLPNEMLRESGDVWSPAKSRRNPQRGKSNSAEQVASLNDVSPEDEQTGEEDRSSTAIANEDNEAGSEHSVSEEDEKTMRADLTILLYRELFLDDDNSHTKLPNAESMLETSKQLDDIIRNLWTRGEDKIRVALGDSFEQAYRTLHAWLSWREGCWSLCHATGVHPLERKPTPRFTLTQWEQKLGGGEECRKFHQTLMNHRRTLLASKIHGDEDTALSTAKCLSRVFAGIAGSPILEYSLRGQIVTYNELLFAWDLDLWM</sequence>
<dbReference type="AlphaFoldDB" id="A0A9W9C968"/>
<dbReference type="Proteomes" id="UP001140513">
    <property type="component" value="Unassembled WGS sequence"/>
</dbReference>
<dbReference type="RefSeq" id="XP_056069143.1">
    <property type="nucleotide sequence ID" value="XM_056217587.1"/>
</dbReference>
<protein>
    <submittedName>
        <fullName evidence="2">Uncharacterized protein</fullName>
    </submittedName>
</protein>
<feature type="region of interest" description="Disordered" evidence="1">
    <location>
        <begin position="1"/>
        <end position="105"/>
    </location>
</feature>
<feature type="compositionally biased region" description="Polar residues" evidence="1">
    <location>
        <begin position="54"/>
        <end position="68"/>
    </location>
</feature>
<reference evidence="2" key="1">
    <citation type="submission" date="2022-10" db="EMBL/GenBank/DDBJ databases">
        <title>Tapping the CABI collections for fungal endophytes: first genome assemblies for Collariella, Neodidymelliopsis, Ascochyta clinopodiicola, Didymella pomorum, Didymosphaeria variabile, Neocosmospora piperis and Neocucurbitaria cava.</title>
        <authorList>
            <person name="Hill R."/>
        </authorList>
    </citation>
    <scope>NUCLEOTIDE SEQUENCE</scope>
    <source>
        <strain evidence="2">IMI 356815</strain>
    </source>
</reference>
<proteinExistence type="predicted"/>
<dbReference type="GeneID" id="80912364"/>
<evidence type="ECO:0000256" key="1">
    <source>
        <dbReference type="SAM" id="MobiDB-lite"/>
    </source>
</evidence>
<gene>
    <name evidence="2" type="ORF">N0V89_008834</name>
</gene>
<feature type="compositionally biased region" description="Basic and acidic residues" evidence="1">
    <location>
        <begin position="94"/>
        <end position="105"/>
    </location>
</feature>
<comment type="caution">
    <text evidence="2">The sequence shown here is derived from an EMBL/GenBank/DDBJ whole genome shotgun (WGS) entry which is preliminary data.</text>
</comment>
<organism evidence="2 3">
    <name type="scientific">Didymosphaeria variabile</name>
    <dbReference type="NCBI Taxonomy" id="1932322"/>
    <lineage>
        <taxon>Eukaryota</taxon>
        <taxon>Fungi</taxon>
        <taxon>Dikarya</taxon>
        <taxon>Ascomycota</taxon>
        <taxon>Pezizomycotina</taxon>
        <taxon>Dothideomycetes</taxon>
        <taxon>Pleosporomycetidae</taxon>
        <taxon>Pleosporales</taxon>
        <taxon>Massarineae</taxon>
        <taxon>Didymosphaeriaceae</taxon>
        <taxon>Didymosphaeria</taxon>
    </lineage>
</organism>
<keyword evidence="3" id="KW-1185">Reference proteome</keyword>
<accession>A0A9W9C968</accession>
<evidence type="ECO:0000313" key="2">
    <source>
        <dbReference type="EMBL" id="KAJ4350213.1"/>
    </source>
</evidence>